<accession>A0A3D9FFQ8</accession>
<feature type="transmembrane region" description="Helical" evidence="1">
    <location>
        <begin position="12"/>
        <end position="33"/>
    </location>
</feature>
<comment type="caution">
    <text evidence="2">The sequence shown here is derived from an EMBL/GenBank/DDBJ whole genome shotgun (WGS) entry which is preliminary data.</text>
</comment>
<organism evidence="2 3">
    <name type="scientific">Parasphingopyxis lamellibrachiae</name>
    <dbReference type="NCBI Taxonomy" id="680125"/>
    <lineage>
        <taxon>Bacteria</taxon>
        <taxon>Pseudomonadati</taxon>
        <taxon>Pseudomonadota</taxon>
        <taxon>Alphaproteobacteria</taxon>
        <taxon>Sphingomonadales</taxon>
        <taxon>Sphingomonadaceae</taxon>
        <taxon>Parasphingopyxis</taxon>
    </lineage>
</organism>
<evidence type="ECO:0000313" key="2">
    <source>
        <dbReference type="EMBL" id="RED16660.1"/>
    </source>
</evidence>
<sequence length="239" mass="27423">MAKWASWIHKWLALLMAVQILFWFVSGLFFAIAPIETVRSEHRIANQEVEPLVIDEMSAQFAALNLPEGYQPLTLEVRRLLDRPVVVLTSVDDARSLYDLGDGQRLSPVTSEFAQTIAESHLTGNDEAIGLTFVEEESTEYRGALPAWRVEFEQASRAVYVAADTGQVTARRSTLWRTFDFLWSLHIMDFKNHENFNTPLLIGVTFLGLVIILTGFVMFPSRLGYYAWRRRRKRRRAAK</sequence>
<dbReference type="Pfam" id="PF03929">
    <property type="entry name" value="PepSY_TM"/>
    <property type="match status" value="1"/>
</dbReference>
<proteinExistence type="predicted"/>
<protein>
    <submittedName>
        <fullName evidence="2">PepSY-associated transmembrane protein</fullName>
    </submittedName>
</protein>
<keyword evidence="1" id="KW-1133">Transmembrane helix</keyword>
<keyword evidence="1" id="KW-0472">Membrane</keyword>
<dbReference type="AlphaFoldDB" id="A0A3D9FFQ8"/>
<dbReference type="Proteomes" id="UP000256310">
    <property type="component" value="Unassembled WGS sequence"/>
</dbReference>
<feature type="transmembrane region" description="Helical" evidence="1">
    <location>
        <begin position="200"/>
        <end position="225"/>
    </location>
</feature>
<keyword evidence="1 2" id="KW-0812">Transmembrane</keyword>
<dbReference type="EMBL" id="QRDP01000004">
    <property type="protein sequence ID" value="RED16660.1"/>
    <property type="molecule type" value="Genomic_DNA"/>
</dbReference>
<keyword evidence="3" id="KW-1185">Reference proteome</keyword>
<name>A0A3D9FFQ8_9SPHN</name>
<dbReference type="InterPro" id="IPR005625">
    <property type="entry name" value="PepSY-ass_TM"/>
</dbReference>
<evidence type="ECO:0000313" key="3">
    <source>
        <dbReference type="Proteomes" id="UP000256310"/>
    </source>
</evidence>
<gene>
    <name evidence="2" type="ORF">DFR46_1687</name>
</gene>
<evidence type="ECO:0000256" key="1">
    <source>
        <dbReference type="SAM" id="Phobius"/>
    </source>
</evidence>
<reference evidence="2 3" key="1">
    <citation type="submission" date="2018-07" db="EMBL/GenBank/DDBJ databases">
        <title>Genomic Encyclopedia of Type Strains, Phase IV (KMG-IV): sequencing the most valuable type-strain genomes for metagenomic binning, comparative biology and taxonomic classification.</title>
        <authorList>
            <person name="Goeker M."/>
        </authorList>
    </citation>
    <scope>NUCLEOTIDE SEQUENCE [LARGE SCALE GENOMIC DNA]</scope>
    <source>
        <strain evidence="2 3">DSM 26725</strain>
    </source>
</reference>